<feature type="region of interest" description="Disordered" evidence="1">
    <location>
        <begin position="398"/>
        <end position="450"/>
    </location>
</feature>
<reference evidence="2" key="1">
    <citation type="submission" date="2020-02" db="EMBL/GenBank/DDBJ databases">
        <authorList>
            <person name="Meier V. D."/>
        </authorList>
    </citation>
    <scope>NUCLEOTIDE SEQUENCE</scope>
    <source>
        <strain evidence="2">AVDCRST_MAG11</strain>
    </source>
</reference>
<feature type="compositionally biased region" description="Basic and acidic residues" evidence="1">
    <location>
        <begin position="223"/>
        <end position="240"/>
    </location>
</feature>
<feature type="compositionally biased region" description="Basic and acidic residues" evidence="1">
    <location>
        <begin position="530"/>
        <end position="541"/>
    </location>
</feature>
<organism evidence="2">
    <name type="scientific">uncultured Gemmatimonadaceae bacterium</name>
    <dbReference type="NCBI Taxonomy" id="246130"/>
    <lineage>
        <taxon>Bacteria</taxon>
        <taxon>Pseudomonadati</taxon>
        <taxon>Gemmatimonadota</taxon>
        <taxon>Gemmatimonadia</taxon>
        <taxon>Gemmatimonadales</taxon>
        <taxon>Gemmatimonadaceae</taxon>
        <taxon>environmental samples</taxon>
    </lineage>
</organism>
<feature type="compositionally biased region" description="Basic and acidic residues" evidence="1">
    <location>
        <begin position="330"/>
        <end position="356"/>
    </location>
</feature>
<evidence type="ECO:0000313" key="2">
    <source>
        <dbReference type="EMBL" id="CAA9345054.1"/>
    </source>
</evidence>
<feature type="non-terminal residue" evidence="2">
    <location>
        <position position="905"/>
    </location>
</feature>
<feature type="compositionally biased region" description="Basic residues" evidence="1">
    <location>
        <begin position="585"/>
        <end position="600"/>
    </location>
</feature>
<feature type="region of interest" description="Disordered" evidence="1">
    <location>
        <begin position="779"/>
        <end position="905"/>
    </location>
</feature>
<feature type="compositionally biased region" description="Low complexity" evidence="1">
    <location>
        <begin position="497"/>
        <end position="513"/>
    </location>
</feature>
<evidence type="ECO:0000256" key="1">
    <source>
        <dbReference type="SAM" id="MobiDB-lite"/>
    </source>
</evidence>
<feature type="compositionally biased region" description="Basic and acidic residues" evidence="1">
    <location>
        <begin position="651"/>
        <end position="664"/>
    </location>
</feature>
<feature type="compositionally biased region" description="Basic residues" evidence="1">
    <location>
        <begin position="637"/>
        <end position="650"/>
    </location>
</feature>
<dbReference type="AlphaFoldDB" id="A0A6J4LY50"/>
<name>A0A6J4LY50_9BACT</name>
<proteinExistence type="predicted"/>
<feature type="compositionally biased region" description="Basic residues" evidence="1">
    <location>
        <begin position="85"/>
        <end position="103"/>
    </location>
</feature>
<feature type="compositionally biased region" description="Basic residues" evidence="1">
    <location>
        <begin position="241"/>
        <end position="278"/>
    </location>
</feature>
<feature type="compositionally biased region" description="Basic and acidic residues" evidence="1">
    <location>
        <begin position="8"/>
        <end position="20"/>
    </location>
</feature>
<feature type="compositionally biased region" description="Basic and acidic residues" evidence="1">
    <location>
        <begin position="435"/>
        <end position="450"/>
    </location>
</feature>
<dbReference type="EMBL" id="CADCTU010000692">
    <property type="protein sequence ID" value="CAA9345054.1"/>
    <property type="molecule type" value="Genomic_DNA"/>
</dbReference>
<feature type="compositionally biased region" description="Basic and acidic residues" evidence="1">
    <location>
        <begin position="178"/>
        <end position="197"/>
    </location>
</feature>
<feature type="compositionally biased region" description="Gly residues" evidence="1">
    <location>
        <begin position="37"/>
        <end position="47"/>
    </location>
</feature>
<accession>A0A6J4LY50</accession>
<feature type="compositionally biased region" description="Basic and acidic residues" evidence="1">
    <location>
        <begin position="417"/>
        <end position="426"/>
    </location>
</feature>
<feature type="compositionally biased region" description="Basic and acidic residues" evidence="1">
    <location>
        <begin position="60"/>
        <end position="73"/>
    </location>
</feature>
<gene>
    <name evidence="2" type="ORF">AVDCRST_MAG11-3179</name>
</gene>
<feature type="region of interest" description="Disordered" evidence="1">
    <location>
        <begin position="1"/>
        <end position="356"/>
    </location>
</feature>
<sequence length="905" mass="98320">ALLPLLHRPPDPRGRALDRGVHRRPHRDGHAPDLGIPRGGAAVGGGARRLPRRQPAGARRGGEHPARGADQRRREHALHVLASDRRRRAHAHRDVPHRHRPRPRAGAGAEPREPGAAAAPGGGAAARRDHGQELARPHDGGAPRLARRAVRHDVPAQLRDAPGEGPARAHPGRGAGDLVRRGRLRDARLARPAEGGRARALGRRRGGGDPRAEPAGGRGRGGRAADARARGLPAHRERARAARRRGGVRRDHRPRRPRRRAHAAARRGPHRAGRRRLRAALAARQQGRRRAPDLPGAGLQRAAALDRRARDDGGAQEELPAGRGLLGGLRPHDVRARLDPRGGRHAVRGDRARGDRRRALPPDVARVGDPAARRAGVDRGHAGVHARLRLLDQHALALRPRAGGGDRGGRRHRGRGERRAQHRARDVAAGGELPGDERGERADRRDRARAVRGVRPDRLRERAHRPVLPAVRAHDRVLHAHLGVQLAHALPRAVGDPAQAARRAARPPHAGARPRARVDLPPVQPLLRAGDGRLRAHRGDGDPALGLRARRLRGADRLRGGRVPAGAHRLRPHAGQAVPRGVRPAPRRRHARPHRGRGAAHGRDRAQARGRAQRDPVPGALDQRLRELAQRGDRLLRPRRLRGAHRRRAVRAGDRRRAHAEARRDRGRLHRRVPAAAGAGAGHGGRVQARARGPRVVRRGGARPRRAGARRPRFAGAVARRRVLGLPDQRAAALRRRRPREGEAPGDRPHGPLPDAADLPGLRLRERLLEVRAHLPRDRAGRRALPGDGRGDRAAAGAQRRRGDDPARLRAHGHPDERAGPGAALQRVPCGGHQRRAGAGRELGAGRDDDGAHRARGAAERRGVRVDRAHLPADPRGEHHADRLPAVRAPGVPRARRAVRELDAP</sequence>
<feature type="non-terminal residue" evidence="2">
    <location>
        <position position="1"/>
    </location>
</feature>
<feature type="region of interest" description="Disordered" evidence="1">
    <location>
        <begin position="497"/>
        <end position="624"/>
    </location>
</feature>
<protein>
    <submittedName>
        <fullName evidence="2">RND efflux system, inner membrane transporter</fullName>
    </submittedName>
</protein>
<feature type="compositionally biased region" description="Basic and acidic residues" evidence="1">
    <location>
        <begin position="740"/>
        <end position="750"/>
    </location>
</feature>
<feature type="compositionally biased region" description="Basic and acidic residues" evidence="1">
    <location>
        <begin position="801"/>
        <end position="819"/>
    </location>
</feature>
<feature type="compositionally biased region" description="Basic and acidic residues" evidence="1">
    <location>
        <begin position="844"/>
        <end position="885"/>
    </location>
</feature>
<feature type="compositionally biased region" description="Basic and acidic residues" evidence="1">
    <location>
        <begin position="126"/>
        <end position="141"/>
    </location>
</feature>
<feature type="compositionally biased region" description="Basic and acidic residues" evidence="1">
    <location>
        <begin position="304"/>
        <end position="313"/>
    </location>
</feature>
<feature type="compositionally biased region" description="Basic residues" evidence="1">
    <location>
        <begin position="692"/>
        <end position="723"/>
    </location>
</feature>
<feature type="region of interest" description="Disordered" evidence="1">
    <location>
        <begin position="636"/>
        <end position="760"/>
    </location>
</feature>
<feature type="compositionally biased region" description="Low complexity" evidence="1">
    <location>
        <begin position="104"/>
        <end position="119"/>
    </location>
</feature>